<keyword evidence="1" id="KW-0472">Membrane</keyword>
<feature type="transmembrane region" description="Helical" evidence="1">
    <location>
        <begin position="203"/>
        <end position="226"/>
    </location>
</feature>
<dbReference type="GO" id="GO:0009103">
    <property type="term" value="P:lipopolysaccharide biosynthetic process"/>
    <property type="evidence" value="ECO:0007669"/>
    <property type="project" value="TreeGrafter"/>
</dbReference>
<accession>H1YC86</accession>
<dbReference type="eggNOG" id="COG1835">
    <property type="taxonomic scope" value="Bacteria"/>
</dbReference>
<feature type="transmembrane region" description="Helical" evidence="1">
    <location>
        <begin position="42"/>
        <end position="62"/>
    </location>
</feature>
<evidence type="ECO:0000256" key="1">
    <source>
        <dbReference type="SAM" id="Phobius"/>
    </source>
</evidence>
<reference evidence="3" key="1">
    <citation type="submission" date="2011-09" db="EMBL/GenBank/DDBJ databases">
        <title>The permanent draft genome of Mucilaginibacter paludis DSM 18603.</title>
        <authorList>
            <consortium name="US DOE Joint Genome Institute (JGI-PGF)"/>
            <person name="Lucas S."/>
            <person name="Han J."/>
            <person name="Lapidus A."/>
            <person name="Bruce D."/>
            <person name="Goodwin L."/>
            <person name="Pitluck S."/>
            <person name="Peters L."/>
            <person name="Kyrpides N."/>
            <person name="Mavromatis K."/>
            <person name="Ivanova N."/>
            <person name="Mikhailova N."/>
            <person name="Held B."/>
            <person name="Detter J.C."/>
            <person name="Tapia R."/>
            <person name="Han C."/>
            <person name="Land M."/>
            <person name="Hauser L."/>
            <person name="Markowitz V."/>
            <person name="Cheng J.-F."/>
            <person name="Hugenholtz P."/>
            <person name="Woyke T."/>
            <person name="Wu D."/>
            <person name="Tindall B."/>
            <person name="Brambilla E."/>
            <person name="Klenk H.-P."/>
            <person name="Eisen J.A."/>
        </authorList>
    </citation>
    <scope>NUCLEOTIDE SEQUENCE [LARGE SCALE GENOMIC DNA]</scope>
    <source>
        <strain evidence="3">DSM 18603</strain>
    </source>
</reference>
<dbReference type="HOGENOM" id="CLU_005679_1_2_10"/>
<evidence type="ECO:0000259" key="2">
    <source>
        <dbReference type="Pfam" id="PF01757"/>
    </source>
</evidence>
<gene>
    <name evidence="3" type="ORF">Mucpa_6018</name>
</gene>
<dbReference type="GO" id="GO:0016747">
    <property type="term" value="F:acyltransferase activity, transferring groups other than amino-acyl groups"/>
    <property type="evidence" value="ECO:0007669"/>
    <property type="project" value="InterPro"/>
</dbReference>
<protein>
    <submittedName>
        <fullName evidence="3">Acyltransferase 3</fullName>
    </submittedName>
</protein>
<keyword evidence="1" id="KW-0812">Transmembrane</keyword>
<dbReference type="Pfam" id="PF01757">
    <property type="entry name" value="Acyl_transf_3"/>
    <property type="match status" value="1"/>
</dbReference>
<proteinExistence type="predicted"/>
<dbReference type="Proteomes" id="UP000002774">
    <property type="component" value="Chromosome"/>
</dbReference>
<dbReference type="PANTHER" id="PTHR23028:SF53">
    <property type="entry name" value="ACYL_TRANSF_3 DOMAIN-CONTAINING PROTEIN"/>
    <property type="match status" value="1"/>
</dbReference>
<feature type="transmembrane region" description="Helical" evidence="1">
    <location>
        <begin position="134"/>
        <end position="155"/>
    </location>
</feature>
<feature type="domain" description="Acyltransferase 3" evidence="2">
    <location>
        <begin position="9"/>
        <end position="346"/>
    </location>
</feature>
<sequence>MRSFSGKFNGLDHLRAVAILLVLTFHYRMFGHPDWVDTYGGLGWTGVDLFFVLSGFLISNKLFSEIKKQNTINLKVFFAKRLFRIIPPYLLTVLLYFCFPVIREKEALPPLWKFITFTQNYGLNLFDQGTFSHAWSLCIEEQFYLLIPFSLLLLIKTKTFRYIRYIILILIVISISARYITWQKDIVPLIPTDNYWKEWYMKIYYPTYTRLDGLAMGVLTGYLFQYSAWFKKFIASKGNLLFIVGIIMLGFSFWFCSDQVSPHASTWGFTLVALSYTLLVMAAISESCFLYRTKLFATSQLASLSYALYLSHKFVIHIIQNILKQMQIQVASNVTLIICLTACIITALIYRYTVENISAKIKNKLIHIKN</sequence>
<keyword evidence="3" id="KW-0012">Acyltransferase</keyword>
<dbReference type="AlphaFoldDB" id="H1YC86"/>
<dbReference type="EMBL" id="CM001403">
    <property type="protein sequence ID" value="EHQ30077.1"/>
    <property type="molecule type" value="Genomic_DNA"/>
</dbReference>
<feature type="transmembrane region" description="Helical" evidence="1">
    <location>
        <begin position="12"/>
        <end position="30"/>
    </location>
</feature>
<keyword evidence="4" id="KW-1185">Reference proteome</keyword>
<dbReference type="InterPro" id="IPR002656">
    <property type="entry name" value="Acyl_transf_3_dom"/>
</dbReference>
<feature type="transmembrane region" description="Helical" evidence="1">
    <location>
        <begin position="162"/>
        <end position="183"/>
    </location>
</feature>
<dbReference type="InterPro" id="IPR050879">
    <property type="entry name" value="Acyltransferase_3"/>
</dbReference>
<feature type="transmembrane region" description="Helical" evidence="1">
    <location>
        <begin position="82"/>
        <end position="102"/>
    </location>
</feature>
<feature type="transmembrane region" description="Helical" evidence="1">
    <location>
        <begin position="267"/>
        <end position="291"/>
    </location>
</feature>
<dbReference type="OrthoDB" id="290051at2"/>
<dbReference type="GO" id="GO:0016020">
    <property type="term" value="C:membrane"/>
    <property type="evidence" value="ECO:0007669"/>
    <property type="project" value="TreeGrafter"/>
</dbReference>
<organism evidence="3 4">
    <name type="scientific">Mucilaginibacter paludis DSM 18603</name>
    <dbReference type="NCBI Taxonomy" id="714943"/>
    <lineage>
        <taxon>Bacteria</taxon>
        <taxon>Pseudomonadati</taxon>
        <taxon>Bacteroidota</taxon>
        <taxon>Sphingobacteriia</taxon>
        <taxon>Sphingobacteriales</taxon>
        <taxon>Sphingobacteriaceae</taxon>
        <taxon>Mucilaginibacter</taxon>
    </lineage>
</organism>
<feature type="transmembrane region" description="Helical" evidence="1">
    <location>
        <begin position="238"/>
        <end position="255"/>
    </location>
</feature>
<evidence type="ECO:0000313" key="3">
    <source>
        <dbReference type="EMBL" id="EHQ30077.1"/>
    </source>
</evidence>
<keyword evidence="3" id="KW-0808">Transferase</keyword>
<name>H1YC86_9SPHI</name>
<dbReference type="RefSeq" id="WP_008511592.1">
    <property type="nucleotide sequence ID" value="NZ_CM001403.1"/>
</dbReference>
<keyword evidence="1" id="KW-1133">Transmembrane helix</keyword>
<evidence type="ECO:0000313" key="4">
    <source>
        <dbReference type="Proteomes" id="UP000002774"/>
    </source>
</evidence>
<dbReference type="PANTHER" id="PTHR23028">
    <property type="entry name" value="ACETYLTRANSFERASE"/>
    <property type="match status" value="1"/>
</dbReference>
<dbReference type="STRING" id="714943.Mucpa_6018"/>
<feature type="transmembrane region" description="Helical" evidence="1">
    <location>
        <begin position="303"/>
        <end position="323"/>
    </location>
</feature>
<feature type="transmembrane region" description="Helical" evidence="1">
    <location>
        <begin position="335"/>
        <end position="354"/>
    </location>
</feature>